<dbReference type="PANTHER" id="PTHR45914:SF12">
    <property type="entry name" value="TRANSCRIPTION FACTOR BHLH87"/>
    <property type="match status" value="1"/>
</dbReference>
<proteinExistence type="predicted"/>
<keyword evidence="4" id="KW-0539">Nucleus</keyword>
<evidence type="ECO:0000256" key="3">
    <source>
        <dbReference type="ARBA" id="ARBA00023163"/>
    </source>
</evidence>
<gene>
    <name evidence="7" type="ORF">NE237_028143</name>
</gene>
<dbReference type="OrthoDB" id="2017571at2759"/>
<comment type="caution">
    <text evidence="7">The sequence shown here is derived from an EMBL/GenBank/DDBJ whole genome shotgun (WGS) entry which is preliminary data.</text>
</comment>
<dbReference type="EMBL" id="JAMYWD010000012">
    <property type="protein sequence ID" value="KAJ4951311.1"/>
    <property type="molecule type" value="Genomic_DNA"/>
</dbReference>
<keyword evidence="2" id="KW-0805">Transcription regulation</keyword>
<dbReference type="InterPro" id="IPR011598">
    <property type="entry name" value="bHLH_dom"/>
</dbReference>
<dbReference type="SMART" id="SM00353">
    <property type="entry name" value="HLH"/>
    <property type="match status" value="1"/>
</dbReference>
<dbReference type="Pfam" id="PF00010">
    <property type="entry name" value="HLH"/>
    <property type="match status" value="1"/>
</dbReference>
<dbReference type="AlphaFoldDB" id="A0A9Q0GQL8"/>
<organism evidence="7 8">
    <name type="scientific">Protea cynaroides</name>
    <dbReference type="NCBI Taxonomy" id="273540"/>
    <lineage>
        <taxon>Eukaryota</taxon>
        <taxon>Viridiplantae</taxon>
        <taxon>Streptophyta</taxon>
        <taxon>Embryophyta</taxon>
        <taxon>Tracheophyta</taxon>
        <taxon>Spermatophyta</taxon>
        <taxon>Magnoliopsida</taxon>
        <taxon>Proteales</taxon>
        <taxon>Proteaceae</taxon>
        <taxon>Protea</taxon>
    </lineage>
</organism>
<evidence type="ECO:0000259" key="6">
    <source>
        <dbReference type="PROSITE" id="PS50888"/>
    </source>
</evidence>
<evidence type="ECO:0000256" key="5">
    <source>
        <dbReference type="SAM" id="MobiDB-lite"/>
    </source>
</evidence>
<evidence type="ECO:0000313" key="8">
    <source>
        <dbReference type="Proteomes" id="UP001141806"/>
    </source>
</evidence>
<evidence type="ECO:0000256" key="1">
    <source>
        <dbReference type="ARBA" id="ARBA00004123"/>
    </source>
</evidence>
<feature type="region of interest" description="Disordered" evidence="5">
    <location>
        <begin position="180"/>
        <end position="221"/>
    </location>
</feature>
<evidence type="ECO:0000313" key="7">
    <source>
        <dbReference type="EMBL" id="KAJ4951311.1"/>
    </source>
</evidence>
<feature type="compositionally biased region" description="Low complexity" evidence="5">
    <location>
        <begin position="180"/>
        <end position="193"/>
    </location>
</feature>
<evidence type="ECO:0000256" key="2">
    <source>
        <dbReference type="ARBA" id="ARBA00023015"/>
    </source>
</evidence>
<feature type="compositionally biased region" description="Low complexity" evidence="5">
    <location>
        <begin position="207"/>
        <end position="218"/>
    </location>
</feature>
<dbReference type="PROSITE" id="PS50888">
    <property type="entry name" value="BHLH"/>
    <property type="match status" value="1"/>
</dbReference>
<evidence type="ECO:0000256" key="4">
    <source>
        <dbReference type="ARBA" id="ARBA00023242"/>
    </source>
</evidence>
<dbReference type="SUPFAM" id="SSF47459">
    <property type="entry name" value="HLH, helix-loop-helix DNA-binding domain"/>
    <property type="match status" value="1"/>
</dbReference>
<accession>A0A9Q0GQL8</accession>
<feature type="domain" description="BHLH" evidence="6">
    <location>
        <begin position="325"/>
        <end position="374"/>
    </location>
</feature>
<dbReference type="PANTHER" id="PTHR45914">
    <property type="entry name" value="TRANSCRIPTION FACTOR HEC3-RELATED"/>
    <property type="match status" value="1"/>
</dbReference>
<reference evidence="7" key="1">
    <citation type="journal article" date="2023" name="Plant J.">
        <title>The genome of the king protea, Protea cynaroides.</title>
        <authorList>
            <person name="Chang J."/>
            <person name="Duong T.A."/>
            <person name="Schoeman C."/>
            <person name="Ma X."/>
            <person name="Roodt D."/>
            <person name="Barker N."/>
            <person name="Li Z."/>
            <person name="Van de Peer Y."/>
            <person name="Mizrachi E."/>
        </authorList>
    </citation>
    <scope>NUCLEOTIDE SEQUENCE</scope>
    <source>
        <tissue evidence="7">Young leaves</tissue>
    </source>
</reference>
<dbReference type="Proteomes" id="UP001141806">
    <property type="component" value="Unassembled WGS sequence"/>
</dbReference>
<sequence length="422" mass="47020">MSCSSSLSESEKKIRWFCDLGDNQIWTCRYINKNFRSQTMDNFGWDDPTASTIMGASSYLWSNHQQGIFGPIPELQRITTSDNGPAMNSINEALMAQYMVNQNLSPNGLITDFSVVDQDVNLSEDNNKAGLLSGGTVSLESLDCLLSATSSINTDTSVEDDGISMIFSDCRTLWNFGSSSAVSSGESENVGSSHRNNREMVSQAQMPTTSTTARPSSTNKRSKVNLNYHYFDLLQSDSSTTEGGFQLISENPPRSKKLRLENHHQGSSNINFQYQSSSSLSSSVEEPDTEAIAHMKEMMYRAAAFRPVDLGMKVVEKPKRKNVRISSDPQTVAARHRRERISEKIGVLQRLVPGGNKMDTATMLDEAANYLKFLRSQVKALENLGNKLDFVNYNSTNLPFPSTSFNFRHPFPMQTFFPLPKP</sequence>
<comment type="subcellular location">
    <subcellularLocation>
        <location evidence="1">Nucleus</location>
    </subcellularLocation>
</comment>
<dbReference type="InterPro" id="IPR045843">
    <property type="entry name" value="IND-like"/>
</dbReference>
<dbReference type="Gene3D" id="4.10.280.10">
    <property type="entry name" value="Helix-loop-helix DNA-binding domain"/>
    <property type="match status" value="1"/>
</dbReference>
<dbReference type="InterPro" id="IPR036638">
    <property type="entry name" value="HLH_DNA-bd_sf"/>
</dbReference>
<keyword evidence="8" id="KW-1185">Reference proteome</keyword>
<protein>
    <recommendedName>
        <fullName evidence="6">BHLH domain-containing protein</fullName>
    </recommendedName>
</protein>
<name>A0A9Q0GQL8_9MAGN</name>
<keyword evidence="3" id="KW-0804">Transcription</keyword>
<dbReference type="GO" id="GO:0003700">
    <property type="term" value="F:DNA-binding transcription factor activity"/>
    <property type="evidence" value="ECO:0007669"/>
    <property type="project" value="InterPro"/>
</dbReference>
<dbReference type="CDD" id="cd11454">
    <property type="entry name" value="bHLH_AtIND_like"/>
    <property type="match status" value="1"/>
</dbReference>
<dbReference type="GO" id="GO:0046983">
    <property type="term" value="F:protein dimerization activity"/>
    <property type="evidence" value="ECO:0007669"/>
    <property type="project" value="InterPro"/>
</dbReference>
<dbReference type="GO" id="GO:0005634">
    <property type="term" value="C:nucleus"/>
    <property type="evidence" value="ECO:0007669"/>
    <property type="project" value="UniProtKB-SubCell"/>
</dbReference>